<dbReference type="Proteomes" id="UP000292345">
    <property type="component" value="Unassembled WGS sequence"/>
</dbReference>
<gene>
    <name evidence="2" type="ORF">C3B51_14990</name>
</gene>
<evidence type="ECO:0000313" key="2">
    <source>
        <dbReference type="EMBL" id="RZM78478.1"/>
    </source>
</evidence>
<dbReference type="RefSeq" id="WP_125717328.1">
    <property type="nucleotide sequence ID" value="NZ_PPUZ01000039.1"/>
</dbReference>
<proteinExistence type="predicted"/>
<organism evidence="2 3">
    <name type="scientific">Pseudoalteromonas rubra</name>
    <dbReference type="NCBI Taxonomy" id="43658"/>
    <lineage>
        <taxon>Bacteria</taxon>
        <taxon>Pseudomonadati</taxon>
        <taxon>Pseudomonadota</taxon>
        <taxon>Gammaproteobacteria</taxon>
        <taxon>Alteromonadales</taxon>
        <taxon>Pseudoalteromonadaceae</taxon>
        <taxon>Pseudoalteromonas</taxon>
    </lineage>
</organism>
<dbReference type="InterPro" id="IPR014710">
    <property type="entry name" value="RmlC-like_jellyroll"/>
</dbReference>
<dbReference type="InterPro" id="IPR011051">
    <property type="entry name" value="RmlC_Cupin_sf"/>
</dbReference>
<comment type="caution">
    <text evidence="2">The sequence shown here is derived from an EMBL/GenBank/DDBJ whole genome shotgun (WGS) entry which is preliminary data.</text>
</comment>
<dbReference type="InterPro" id="IPR013096">
    <property type="entry name" value="Cupin_2"/>
</dbReference>
<sequence length="104" mass="12028">MNNLFSDIPADLSDEVFQTLLSHDQLKIERIVSKGHTSPPQGWYDQDEHEWVLVLQGTGELTFEDGRVERLSAGDHLNIPAHCKHKVSWTDPEQETIWLAIFYR</sequence>
<dbReference type="AlphaFoldDB" id="A0A4V2E2H0"/>
<dbReference type="Pfam" id="PF07883">
    <property type="entry name" value="Cupin_2"/>
    <property type="match status" value="1"/>
</dbReference>
<dbReference type="SUPFAM" id="SSF51182">
    <property type="entry name" value="RmlC-like cupins"/>
    <property type="match status" value="1"/>
</dbReference>
<accession>A0A4V2E2H0</accession>
<dbReference type="EMBL" id="PPUZ01000039">
    <property type="protein sequence ID" value="RZM78478.1"/>
    <property type="molecule type" value="Genomic_DNA"/>
</dbReference>
<feature type="domain" description="Cupin type-2" evidence="1">
    <location>
        <begin position="34"/>
        <end position="102"/>
    </location>
</feature>
<evidence type="ECO:0000259" key="1">
    <source>
        <dbReference type="Pfam" id="PF07883"/>
    </source>
</evidence>
<protein>
    <submittedName>
        <fullName evidence="2">Cupin</fullName>
    </submittedName>
</protein>
<name>A0A4V2E2H0_9GAMM</name>
<evidence type="ECO:0000313" key="3">
    <source>
        <dbReference type="Proteomes" id="UP000292345"/>
    </source>
</evidence>
<reference evidence="2 3" key="1">
    <citation type="submission" date="2018-01" db="EMBL/GenBank/DDBJ databases">
        <title>Co-occurrence of chitin degradation, pigmentation and bioactivity in marine Pseudoalteromonas.</title>
        <authorList>
            <person name="Paulsen S."/>
            <person name="Gram L."/>
            <person name="Machado H."/>
        </authorList>
    </citation>
    <scope>NUCLEOTIDE SEQUENCE [LARGE SCALE GENOMIC DNA]</scope>
    <source>
        <strain evidence="2 3">S1946</strain>
    </source>
</reference>
<dbReference type="Gene3D" id="2.60.120.10">
    <property type="entry name" value="Jelly Rolls"/>
    <property type="match status" value="1"/>
</dbReference>
<dbReference type="CDD" id="cd06981">
    <property type="entry name" value="cupin_reut_a1446"/>
    <property type="match status" value="1"/>
</dbReference>